<protein>
    <submittedName>
        <fullName evidence="2">Uncharacterized protein</fullName>
    </submittedName>
</protein>
<comment type="caution">
    <text evidence="2">The sequence shown here is derived from an EMBL/GenBank/DDBJ whole genome shotgun (WGS) entry which is preliminary data.</text>
</comment>
<reference evidence="2 3" key="1">
    <citation type="submission" date="2014-02" db="EMBL/GenBank/DDBJ databases">
        <title>Draft genome sequence of Lysinibacillus sinduriensis JCM 15800.</title>
        <authorList>
            <person name="Zhang F."/>
            <person name="Wang G."/>
            <person name="Zhang L."/>
        </authorList>
    </citation>
    <scope>NUCLEOTIDE SEQUENCE [LARGE SCALE GENOMIC DNA]</scope>
    <source>
        <strain evidence="2 3">JCM 15800</strain>
    </source>
</reference>
<keyword evidence="1" id="KW-0472">Membrane</keyword>
<feature type="transmembrane region" description="Helical" evidence="1">
    <location>
        <begin position="40"/>
        <end position="60"/>
    </location>
</feature>
<keyword evidence="3" id="KW-1185">Reference proteome</keyword>
<sequence>MFKSIKSRFILSCVTSLLFISLIFILFNSPVQISNTQVNIYIFVTLASVFNTGIQAQKYLQSKGITIK</sequence>
<evidence type="ECO:0000313" key="2">
    <source>
        <dbReference type="EMBL" id="KGR76510.1"/>
    </source>
</evidence>
<name>A0A0A3HZ18_9BACL</name>
<dbReference type="AlphaFoldDB" id="A0A0A3HZ18"/>
<organism evidence="2 3">
    <name type="scientific">Ureibacillus sinduriensis BLB-1 = JCM 15800</name>
    <dbReference type="NCBI Taxonomy" id="1384057"/>
    <lineage>
        <taxon>Bacteria</taxon>
        <taxon>Bacillati</taxon>
        <taxon>Bacillota</taxon>
        <taxon>Bacilli</taxon>
        <taxon>Bacillales</taxon>
        <taxon>Caryophanaceae</taxon>
        <taxon>Ureibacillus</taxon>
    </lineage>
</organism>
<proteinExistence type="predicted"/>
<dbReference type="EMBL" id="JPVO01000045">
    <property type="protein sequence ID" value="KGR76510.1"/>
    <property type="molecule type" value="Genomic_DNA"/>
</dbReference>
<evidence type="ECO:0000313" key="3">
    <source>
        <dbReference type="Proteomes" id="UP000030408"/>
    </source>
</evidence>
<keyword evidence="1" id="KW-0812">Transmembrane</keyword>
<accession>A0A0A3HZ18</accession>
<dbReference type="STRING" id="1384057.CD33_06470"/>
<gene>
    <name evidence="2" type="ORF">CD33_06470</name>
</gene>
<dbReference type="Proteomes" id="UP000030408">
    <property type="component" value="Unassembled WGS sequence"/>
</dbReference>
<feature type="transmembrane region" description="Helical" evidence="1">
    <location>
        <begin position="9"/>
        <end position="28"/>
    </location>
</feature>
<evidence type="ECO:0000256" key="1">
    <source>
        <dbReference type="SAM" id="Phobius"/>
    </source>
</evidence>
<keyword evidence="1" id="KW-1133">Transmembrane helix</keyword>